<evidence type="ECO:0000313" key="1">
    <source>
        <dbReference type="EMBL" id="BAR61854.1"/>
    </source>
</evidence>
<dbReference type="SUPFAM" id="SSF101386">
    <property type="entry name" value="all-alpha NTP pyrophosphatases"/>
    <property type="match status" value="1"/>
</dbReference>
<reference evidence="1 2" key="1">
    <citation type="submission" date="2014-11" db="EMBL/GenBank/DDBJ databases">
        <title>Symbiosis island explosion on the genome of extra-slow-growing strains of soybean bradyrhizobia with massive insertion sequences.</title>
        <authorList>
            <person name="Iida T."/>
            <person name="Minamisawa K."/>
        </authorList>
    </citation>
    <scope>NUCLEOTIDE SEQUENCE [LARGE SCALE GENOMIC DNA]</scope>
    <source>
        <strain evidence="1 2">NK6</strain>
    </source>
</reference>
<name>A0A0E4BWG8_9BRAD</name>
<proteinExistence type="predicted"/>
<gene>
    <name evidence="1" type="ORF">NK6_8707</name>
</gene>
<accession>A0A0E4BWG8</accession>
<evidence type="ECO:0000313" key="2">
    <source>
        <dbReference type="Proteomes" id="UP000063308"/>
    </source>
</evidence>
<dbReference type="EMBL" id="AP014685">
    <property type="protein sequence ID" value="BAR61854.1"/>
    <property type="molecule type" value="Genomic_DNA"/>
</dbReference>
<dbReference type="Proteomes" id="UP000063308">
    <property type="component" value="Chromosome"/>
</dbReference>
<protein>
    <submittedName>
        <fullName evidence="1">Uncharacterized protein</fullName>
    </submittedName>
</protein>
<sequence>MNAAVNLPNGVTLADLDKFEESINHIIKVSHALAQKWWTDPKTGENLRNNPLIVPTKLLLMVGEICEGMEGDRTDAMDDHLPQFPSIWTEMADLFIRAGDLAGAKEWDVGAAAKAKLIYNATRADHKPENRVKKGGKKY</sequence>
<organism evidence="1 2">
    <name type="scientific">Bradyrhizobium diazoefficiens</name>
    <dbReference type="NCBI Taxonomy" id="1355477"/>
    <lineage>
        <taxon>Bacteria</taxon>
        <taxon>Pseudomonadati</taxon>
        <taxon>Pseudomonadota</taxon>
        <taxon>Alphaproteobacteria</taxon>
        <taxon>Hyphomicrobiales</taxon>
        <taxon>Nitrobacteraceae</taxon>
        <taxon>Bradyrhizobium</taxon>
    </lineage>
</organism>
<dbReference type="AlphaFoldDB" id="A0A0E4BWG8"/>